<protein>
    <submittedName>
        <fullName evidence="9">Formate dehydrogenase subunit gamma</fullName>
    </submittedName>
</protein>
<dbReference type="Gene3D" id="1.20.950.20">
    <property type="entry name" value="Transmembrane di-heme cytochromes, Chain C"/>
    <property type="match status" value="1"/>
</dbReference>
<comment type="subcellular location">
    <subcellularLocation>
        <location evidence="1">Cell membrane</location>
        <topology evidence="1">Multi-pass membrane protein</topology>
    </subcellularLocation>
</comment>
<organism evidence="9 10">
    <name type="scientific">Promicromonospora sukumoe</name>
    <dbReference type="NCBI Taxonomy" id="88382"/>
    <lineage>
        <taxon>Bacteria</taxon>
        <taxon>Bacillati</taxon>
        <taxon>Actinomycetota</taxon>
        <taxon>Actinomycetes</taxon>
        <taxon>Micrococcales</taxon>
        <taxon>Promicromonosporaceae</taxon>
        <taxon>Promicromonospora</taxon>
    </lineage>
</organism>
<feature type="transmembrane region" description="Helical" evidence="7">
    <location>
        <begin position="152"/>
        <end position="170"/>
    </location>
</feature>
<feature type="transmembrane region" description="Helical" evidence="7">
    <location>
        <begin position="54"/>
        <end position="72"/>
    </location>
</feature>
<proteinExistence type="predicted"/>
<feature type="transmembrane region" description="Helical" evidence="7">
    <location>
        <begin position="21"/>
        <end position="42"/>
    </location>
</feature>
<evidence type="ECO:0000256" key="7">
    <source>
        <dbReference type="SAM" id="Phobius"/>
    </source>
</evidence>
<evidence type="ECO:0000256" key="2">
    <source>
        <dbReference type="ARBA" id="ARBA00022475"/>
    </source>
</evidence>
<keyword evidence="2" id="KW-1003">Cell membrane</keyword>
<reference evidence="9 10" key="1">
    <citation type="submission" date="2020-07" db="EMBL/GenBank/DDBJ databases">
        <title>Sequencing the genomes of 1000 actinobacteria strains.</title>
        <authorList>
            <person name="Klenk H.-P."/>
        </authorList>
    </citation>
    <scope>NUCLEOTIDE SEQUENCE [LARGE SCALE GENOMIC DNA]</scope>
    <source>
        <strain evidence="9 10">DSM 44121</strain>
    </source>
</reference>
<evidence type="ECO:0000313" key="9">
    <source>
        <dbReference type="EMBL" id="MBA8809414.1"/>
    </source>
</evidence>
<dbReference type="PANTHER" id="PTHR30485:SF0">
    <property type="entry name" value="NI_FE-HYDROGENASE 1 B-TYPE CYTOCHROME SUBUNIT-RELATED"/>
    <property type="match status" value="1"/>
</dbReference>
<dbReference type="InterPro" id="IPR011577">
    <property type="entry name" value="Cyt_b561_bac/Ni-Hgenase"/>
</dbReference>
<dbReference type="GO" id="GO:0022904">
    <property type="term" value="P:respiratory electron transport chain"/>
    <property type="evidence" value="ECO:0007669"/>
    <property type="project" value="InterPro"/>
</dbReference>
<dbReference type="Pfam" id="PF01292">
    <property type="entry name" value="Ni_hydr_CYTB"/>
    <property type="match status" value="1"/>
</dbReference>
<evidence type="ECO:0000256" key="6">
    <source>
        <dbReference type="SAM" id="MobiDB-lite"/>
    </source>
</evidence>
<keyword evidence="3 7" id="KW-0812">Transmembrane</keyword>
<dbReference type="GO" id="GO:0005886">
    <property type="term" value="C:plasma membrane"/>
    <property type="evidence" value="ECO:0007669"/>
    <property type="project" value="UniProtKB-SubCell"/>
</dbReference>
<dbReference type="PANTHER" id="PTHR30485">
    <property type="entry name" value="NI/FE-HYDROGENASE 1 B-TYPE CYTOCHROME SUBUNIT"/>
    <property type="match status" value="1"/>
</dbReference>
<dbReference type="InterPro" id="IPR016174">
    <property type="entry name" value="Di-haem_cyt_TM"/>
</dbReference>
<evidence type="ECO:0000256" key="5">
    <source>
        <dbReference type="ARBA" id="ARBA00023136"/>
    </source>
</evidence>
<dbReference type="InterPro" id="IPR051542">
    <property type="entry name" value="Hydrogenase_cytochrome"/>
</dbReference>
<comment type="caution">
    <text evidence="9">The sequence shown here is derived from an EMBL/GenBank/DDBJ whole genome shotgun (WGS) entry which is preliminary data.</text>
</comment>
<evidence type="ECO:0000259" key="8">
    <source>
        <dbReference type="Pfam" id="PF01292"/>
    </source>
</evidence>
<keyword evidence="5 7" id="KW-0472">Membrane</keyword>
<dbReference type="AlphaFoldDB" id="A0A7W3PFB1"/>
<dbReference type="Proteomes" id="UP000540568">
    <property type="component" value="Unassembled WGS sequence"/>
</dbReference>
<feature type="domain" description="Cytochrome b561 bacterial/Ni-hydrogenase" evidence="8">
    <location>
        <begin position="7"/>
        <end position="172"/>
    </location>
</feature>
<dbReference type="GO" id="GO:0009055">
    <property type="term" value="F:electron transfer activity"/>
    <property type="evidence" value="ECO:0007669"/>
    <property type="project" value="InterPro"/>
</dbReference>
<gene>
    <name evidence="9" type="ORF">FHX71_003356</name>
</gene>
<evidence type="ECO:0000256" key="1">
    <source>
        <dbReference type="ARBA" id="ARBA00004651"/>
    </source>
</evidence>
<keyword evidence="10" id="KW-1185">Reference proteome</keyword>
<feature type="compositionally biased region" description="Low complexity" evidence="6">
    <location>
        <begin position="210"/>
        <end position="229"/>
    </location>
</feature>
<evidence type="ECO:0000256" key="3">
    <source>
        <dbReference type="ARBA" id="ARBA00022692"/>
    </source>
</evidence>
<name>A0A7W3PFB1_9MICO</name>
<dbReference type="SUPFAM" id="SSF81342">
    <property type="entry name" value="Transmembrane di-heme cytochromes"/>
    <property type="match status" value="1"/>
</dbReference>
<dbReference type="RefSeq" id="WP_182618252.1">
    <property type="nucleotide sequence ID" value="NZ_BAAATF010000011.1"/>
</dbReference>
<accession>A0A7W3PFB1</accession>
<feature type="transmembrane region" description="Helical" evidence="7">
    <location>
        <begin position="113"/>
        <end position="140"/>
    </location>
</feature>
<dbReference type="EMBL" id="JACGWV010000001">
    <property type="protein sequence ID" value="MBA8809414.1"/>
    <property type="molecule type" value="Genomic_DNA"/>
</dbReference>
<evidence type="ECO:0000256" key="4">
    <source>
        <dbReference type="ARBA" id="ARBA00022989"/>
    </source>
</evidence>
<keyword evidence="4 7" id="KW-1133">Transmembrane helix</keyword>
<dbReference type="GO" id="GO:0020037">
    <property type="term" value="F:heme binding"/>
    <property type="evidence" value="ECO:0007669"/>
    <property type="project" value="TreeGrafter"/>
</dbReference>
<feature type="region of interest" description="Disordered" evidence="6">
    <location>
        <begin position="196"/>
        <end position="229"/>
    </location>
</feature>
<evidence type="ECO:0000313" key="10">
    <source>
        <dbReference type="Proteomes" id="UP000540568"/>
    </source>
</evidence>
<sequence length="229" mass="24871">MPERVLRFSPAERAVHRATGLLFLVCLLTALALYVAPVAQLVGRRPLVQTVHEWAGLLLPVPVLLGLWSGPFRADLRRFDRFTDHDRRWLASLRSSDPRRGRFAGKFNAGQKLWAVFFAGAVLVMLGTGLLLWFTFPLGFVPQAGVVLVHDAGAYALVAVVAGHVMKAVADPEARRGMRTGSVRRSWAAREHALWLGQKPKSPMPPPPYSGGSSSPSAPHASQAADDAA</sequence>